<dbReference type="Pfam" id="PF00356">
    <property type="entry name" value="LacI"/>
    <property type="match status" value="1"/>
</dbReference>
<sequence>MVTPRQKREQPAAGGGRRPTIKTVAARAGVGRTTVSRVLNGSPLVSDEARTAVLTAIAELNFVPSSVARSLVTSRTDSIALVIPESESRLGSEPYFSAVIRGVSEALAGTQLQLLLILVRDQRELDRLQEFLTAGRVDGVLLVSVHRDDPLPGLLEELGLPTVLAGRRSAEEPLPHVHSDNVGGSAEAVRHLLARGRSEIATITGPLDMDVGSSRLRGWREALVEAGAPAGESLVAPADFTEEGGRLAMRALLERHPRLDAVFAASDVMAAGALAELRRAGRQVPDDVALVGFDDSIVARHTEPSLTSVRQQVEEVGRTITKMLFQEIARGGSARFPVVLPTSLIVRASS</sequence>
<protein>
    <submittedName>
        <fullName evidence="5">LacI family DNA-binding transcriptional regulator</fullName>
    </submittedName>
</protein>
<feature type="domain" description="HTH lacI-type" evidence="4">
    <location>
        <begin position="19"/>
        <end position="73"/>
    </location>
</feature>
<dbReference type="CDD" id="cd06267">
    <property type="entry name" value="PBP1_LacI_sugar_binding-like"/>
    <property type="match status" value="1"/>
</dbReference>
<dbReference type="InterPro" id="IPR010982">
    <property type="entry name" value="Lambda_DNA-bd_dom_sf"/>
</dbReference>
<dbReference type="GO" id="GO:0003677">
    <property type="term" value="F:DNA binding"/>
    <property type="evidence" value="ECO:0007669"/>
    <property type="project" value="UniProtKB-KW"/>
</dbReference>
<dbReference type="InterPro" id="IPR000843">
    <property type="entry name" value="HTH_LacI"/>
</dbReference>
<dbReference type="SUPFAM" id="SSF47413">
    <property type="entry name" value="lambda repressor-like DNA-binding domains"/>
    <property type="match status" value="1"/>
</dbReference>
<dbReference type="InterPro" id="IPR046335">
    <property type="entry name" value="LacI/GalR-like_sensor"/>
</dbReference>
<dbReference type="Pfam" id="PF13377">
    <property type="entry name" value="Peripla_BP_3"/>
    <property type="match status" value="1"/>
</dbReference>
<dbReference type="CDD" id="cd01392">
    <property type="entry name" value="HTH_LacI"/>
    <property type="match status" value="1"/>
</dbReference>
<evidence type="ECO:0000256" key="3">
    <source>
        <dbReference type="ARBA" id="ARBA00023163"/>
    </source>
</evidence>
<name>A0ABU2SE33_9ACTN</name>
<keyword evidence="3" id="KW-0804">Transcription</keyword>
<keyword evidence="2 5" id="KW-0238">DNA-binding</keyword>
<evidence type="ECO:0000259" key="4">
    <source>
        <dbReference type="PROSITE" id="PS50932"/>
    </source>
</evidence>
<organism evidence="5 6">
    <name type="scientific">Streptomyces johnsoniae</name>
    <dbReference type="NCBI Taxonomy" id="3075532"/>
    <lineage>
        <taxon>Bacteria</taxon>
        <taxon>Bacillati</taxon>
        <taxon>Actinomycetota</taxon>
        <taxon>Actinomycetes</taxon>
        <taxon>Kitasatosporales</taxon>
        <taxon>Streptomycetaceae</taxon>
        <taxon>Streptomyces</taxon>
    </lineage>
</organism>
<dbReference type="EMBL" id="JAVREV010000028">
    <property type="protein sequence ID" value="MDT0447233.1"/>
    <property type="molecule type" value="Genomic_DNA"/>
</dbReference>
<evidence type="ECO:0000256" key="1">
    <source>
        <dbReference type="ARBA" id="ARBA00023015"/>
    </source>
</evidence>
<dbReference type="PROSITE" id="PS50932">
    <property type="entry name" value="HTH_LACI_2"/>
    <property type="match status" value="1"/>
</dbReference>
<dbReference type="Gene3D" id="3.40.50.2300">
    <property type="match status" value="2"/>
</dbReference>
<dbReference type="InterPro" id="IPR028082">
    <property type="entry name" value="Peripla_BP_I"/>
</dbReference>
<comment type="caution">
    <text evidence="5">The sequence shown here is derived from an EMBL/GenBank/DDBJ whole genome shotgun (WGS) entry which is preliminary data.</text>
</comment>
<dbReference type="SUPFAM" id="SSF53822">
    <property type="entry name" value="Periplasmic binding protein-like I"/>
    <property type="match status" value="1"/>
</dbReference>
<dbReference type="RefSeq" id="WP_311621351.1">
    <property type="nucleotide sequence ID" value="NZ_JAVREV010000028.1"/>
</dbReference>
<gene>
    <name evidence="5" type="ORF">RM779_32255</name>
</gene>
<evidence type="ECO:0000313" key="6">
    <source>
        <dbReference type="Proteomes" id="UP001183615"/>
    </source>
</evidence>
<dbReference type="PANTHER" id="PTHR30146:SF109">
    <property type="entry name" value="HTH-TYPE TRANSCRIPTIONAL REGULATOR GALS"/>
    <property type="match status" value="1"/>
</dbReference>
<dbReference type="Proteomes" id="UP001183615">
    <property type="component" value="Unassembled WGS sequence"/>
</dbReference>
<keyword evidence="1" id="KW-0805">Transcription regulation</keyword>
<reference evidence="6" key="1">
    <citation type="submission" date="2023-07" db="EMBL/GenBank/DDBJ databases">
        <title>30 novel species of actinomycetes from the DSMZ collection.</title>
        <authorList>
            <person name="Nouioui I."/>
        </authorList>
    </citation>
    <scope>NUCLEOTIDE SEQUENCE [LARGE SCALE GENOMIC DNA]</scope>
    <source>
        <strain evidence="6">DSM 41886</strain>
    </source>
</reference>
<keyword evidence="6" id="KW-1185">Reference proteome</keyword>
<accession>A0ABU2SE33</accession>
<dbReference type="PANTHER" id="PTHR30146">
    <property type="entry name" value="LACI-RELATED TRANSCRIPTIONAL REPRESSOR"/>
    <property type="match status" value="1"/>
</dbReference>
<proteinExistence type="predicted"/>
<dbReference type="SMART" id="SM00354">
    <property type="entry name" value="HTH_LACI"/>
    <property type="match status" value="1"/>
</dbReference>
<evidence type="ECO:0000256" key="2">
    <source>
        <dbReference type="ARBA" id="ARBA00023125"/>
    </source>
</evidence>
<evidence type="ECO:0000313" key="5">
    <source>
        <dbReference type="EMBL" id="MDT0447233.1"/>
    </source>
</evidence>
<dbReference type="Gene3D" id="1.10.260.40">
    <property type="entry name" value="lambda repressor-like DNA-binding domains"/>
    <property type="match status" value="1"/>
</dbReference>